<keyword evidence="4" id="KW-0319">Glycerol metabolism</keyword>
<gene>
    <name evidence="8" type="ORF">BJ978_001858</name>
</gene>
<feature type="domain" description="GP-PDE" evidence="7">
    <location>
        <begin position="9"/>
        <end position="341"/>
    </location>
</feature>
<keyword evidence="5 8" id="KW-0378">Hydrolase</keyword>
<dbReference type="EC" id="3.1.4.46" evidence="2"/>
<accession>A0A9X2GYZ1</accession>
<evidence type="ECO:0000256" key="3">
    <source>
        <dbReference type="ARBA" id="ARBA00022729"/>
    </source>
</evidence>
<organism evidence="8 9">
    <name type="scientific">Agromyces terreus</name>
    <dbReference type="NCBI Taxonomy" id="424795"/>
    <lineage>
        <taxon>Bacteria</taxon>
        <taxon>Bacillati</taxon>
        <taxon>Actinomycetota</taxon>
        <taxon>Actinomycetes</taxon>
        <taxon>Micrococcales</taxon>
        <taxon>Microbacteriaceae</taxon>
        <taxon>Agromyces</taxon>
    </lineage>
</organism>
<keyword evidence="9" id="KW-1185">Reference proteome</keyword>
<dbReference type="Gene3D" id="3.20.20.190">
    <property type="entry name" value="Phosphatidylinositol (PI) phosphodiesterase"/>
    <property type="match status" value="1"/>
</dbReference>
<dbReference type="GO" id="GO:0008889">
    <property type="term" value="F:glycerophosphodiester phosphodiesterase activity"/>
    <property type="evidence" value="ECO:0007669"/>
    <property type="project" value="UniProtKB-EC"/>
</dbReference>
<dbReference type="PROSITE" id="PS51704">
    <property type="entry name" value="GP_PDE"/>
    <property type="match status" value="1"/>
</dbReference>
<evidence type="ECO:0000259" key="7">
    <source>
        <dbReference type="PROSITE" id="PS51704"/>
    </source>
</evidence>
<comment type="similarity">
    <text evidence="1">Belongs to the glycerophosphoryl diester phosphodiesterase family.</text>
</comment>
<evidence type="ECO:0000256" key="6">
    <source>
        <dbReference type="ARBA" id="ARBA00047512"/>
    </source>
</evidence>
<dbReference type="RefSeq" id="WP_232057708.1">
    <property type="nucleotide sequence ID" value="NZ_BAAANU010000036.1"/>
</dbReference>
<dbReference type="PANTHER" id="PTHR43620:SF7">
    <property type="entry name" value="GLYCEROPHOSPHODIESTER PHOSPHODIESTERASE GDPD5-RELATED"/>
    <property type="match status" value="1"/>
</dbReference>
<dbReference type="Proteomes" id="UP001139722">
    <property type="component" value="Unassembled WGS sequence"/>
</dbReference>
<keyword evidence="3" id="KW-0732">Signal</keyword>
<comment type="caution">
    <text evidence="8">The sequence shown here is derived from an EMBL/GenBank/DDBJ whole genome shotgun (WGS) entry which is preliminary data.</text>
</comment>
<dbReference type="InterPro" id="IPR030395">
    <property type="entry name" value="GP_PDE_dom"/>
</dbReference>
<dbReference type="Pfam" id="PF03009">
    <property type="entry name" value="GDPD"/>
    <property type="match status" value="1"/>
</dbReference>
<dbReference type="InterPro" id="IPR017946">
    <property type="entry name" value="PLC-like_Pdiesterase_TIM-brl"/>
</dbReference>
<evidence type="ECO:0000313" key="9">
    <source>
        <dbReference type="Proteomes" id="UP001139722"/>
    </source>
</evidence>
<evidence type="ECO:0000256" key="1">
    <source>
        <dbReference type="ARBA" id="ARBA00007277"/>
    </source>
</evidence>
<name>A0A9X2GYZ1_9MICO</name>
<protein>
    <recommendedName>
        <fullName evidence="2">glycerophosphodiester phosphodiesterase</fullName>
        <ecNumber evidence="2">3.1.4.46</ecNumber>
    </recommendedName>
</protein>
<dbReference type="AlphaFoldDB" id="A0A9X2GYZ1"/>
<evidence type="ECO:0000256" key="4">
    <source>
        <dbReference type="ARBA" id="ARBA00022798"/>
    </source>
</evidence>
<comment type="catalytic activity">
    <reaction evidence="6">
        <text>a sn-glycero-3-phosphodiester + H2O = an alcohol + sn-glycerol 3-phosphate + H(+)</text>
        <dbReference type="Rhea" id="RHEA:12969"/>
        <dbReference type="ChEBI" id="CHEBI:15377"/>
        <dbReference type="ChEBI" id="CHEBI:15378"/>
        <dbReference type="ChEBI" id="CHEBI:30879"/>
        <dbReference type="ChEBI" id="CHEBI:57597"/>
        <dbReference type="ChEBI" id="CHEBI:83408"/>
        <dbReference type="EC" id="3.1.4.46"/>
    </reaction>
</comment>
<evidence type="ECO:0000256" key="2">
    <source>
        <dbReference type="ARBA" id="ARBA00012247"/>
    </source>
</evidence>
<dbReference type="GO" id="GO:0006071">
    <property type="term" value="P:glycerol metabolic process"/>
    <property type="evidence" value="ECO:0007669"/>
    <property type="project" value="UniProtKB-KW"/>
</dbReference>
<dbReference type="EMBL" id="JAMZDY010000001">
    <property type="protein sequence ID" value="MCP2371182.1"/>
    <property type="molecule type" value="Genomic_DNA"/>
</dbReference>
<dbReference type="GO" id="GO:0006629">
    <property type="term" value="P:lipid metabolic process"/>
    <property type="evidence" value="ECO:0007669"/>
    <property type="project" value="InterPro"/>
</dbReference>
<dbReference type="GO" id="GO:0042597">
    <property type="term" value="C:periplasmic space"/>
    <property type="evidence" value="ECO:0007669"/>
    <property type="project" value="TreeGrafter"/>
</dbReference>
<reference evidence="8" key="1">
    <citation type="submission" date="2022-06" db="EMBL/GenBank/DDBJ databases">
        <title>Sequencing the genomes of 1000 actinobacteria strains.</title>
        <authorList>
            <person name="Klenk H.-P."/>
        </authorList>
    </citation>
    <scope>NUCLEOTIDE SEQUENCE</scope>
    <source>
        <strain evidence="8">DSM 22016</strain>
    </source>
</reference>
<sequence>MTDESMPNPLVIGHRGASGYRPEHTRSAYELAFALGADAVEPDLVATRDGVLVLRHENEISGTTDVASRPEFAARRTTREIDGAPLTGWFTEDFTWAELSTLRARERLGALRHASASFDGRYPVIRLRELFELVDRAADDAGRVLRMVAEFKHASYFAGIGLPLDELFAAELEAAGWGDGGDRLVMEAFEPTVLDELGARGIRGARVLLIEGSGAPADLIRSAGSAAPSYDAFVTREGLRSLAGRFDGVSVGVARLLEGSGADAAAPGPLAGRALVDTAHDAGLGVFTWTLRPENRFLPAAYRRGKGKAAWGDWLGAFGAVLATGVDGIFVDHPDLGVEARALAAGRG</sequence>
<dbReference type="PANTHER" id="PTHR43620">
    <property type="entry name" value="GLYCEROPHOSPHORYL DIESTER PHOSPHODIESTERASE"/>
    <property type="match status" value="1"/>
</dbReference>
<dbReference type="SUPFAM" id="SSF51695">
    <property type="entry name" value="PLC-like phosphodiesterases"/>
    <property type="match status" value="1"/>
</dbReference>
<evidence type="ECO:0000256" key="5">
    <source>
        <dbReference type="ARBA" id="ARBA00022801"/>
    </source>
</evidence>
<proteinExistence type="inferred from homology"/>
<evidence type="ECO:0000313" key="8">
    <source>
        <dbReference type="EMBL" id="MCP2371182.1"/>
    </source>
</evidence>